<dbReference type="Proteomes" id="UP000594638">
    <property type="component" value="Unassembled WGS sequence"/>
</dbReference>
<dbReference type="OrthoDB" id="1899337at2759"/>
<name>A0A8S0TKR1_OLEEU</name>
<dbReference type="GO" id="GO:0006360">
    <property type="term" value="P:transcription by RNA polymerase I"/>
    <property type="evidence" value="ECO:0007669"/>
    <property type="project" value="InterPro"/>
</dbReference>
<reference evidence="1 2" key="1">
    <citation type="submission" date="2019-12" db="EMBL/GenBank/DDBJ databases">
        <authorList>
            <person name="Alioto T."/>
            <person name="Alioto T."/>
            <person name="Gomez Garrido J."/>
        </authorList>
    </citation>
    <scope>NUCLEOTIDE SEQUENCE [LARGE SCALE GENOMIC DNA]</scope>
</reference>
<evidence type="ECO:0000313" key="1">
    <source>
        <dbReference type="EMBL" id="CAA3005991.1"/>
    </source>
</evidence>
<keyword evidence="1" id="KW-0808">Transferase</keyword>
<dbReference type="GO" id="GO:0000120">
    <property type="term" value="C:RNA polymerase I transcription regulator complex"/>
    <property type="evidence" value="ECO:0007669"/>
    <property type="project" value="InterPro"/>
</dbReference>
<dbReference type="Pfam" id="PF14929">
    <property type="entry name" value="TAF1_subA"/>
    <property type="match status" value="1"/>
</dbReference>
<proteinExistence type="predicted"/>
<keyword evidence="1" id="KW-0418">Kinase</keyword>
<dbReference type="AlphaFoldDB" id="A0A8S0TKR1"/>
<sequence>MEAFHPLIQILLLGDLVNEAFDELEKLFQISDTALQLKAALVEHFDGVDYVKLSTCFEDIMRKDPTCNDSLVRLVFMHQHGYYDTEKLTEMIALHLDAIYAKCDVWKELASCFLNLCQCAEDRMSACYNGKDGRNQIHLDHSNQIPEIFTNRESRKTWRLRCRWWLNRHFSHSILVSDIASGDLELLTYKAAAASHLYGREFKFVVKAIECSEKENNVELSSFFLQRHILNSVGFYYNAEINN</sequence>
<dbReference type="EMBL" id="CACTIH010007254">
    <property type="protein sequence ID" value="CAA3005991.1"/>
    <property type="molecule type" value="Genomic_DNA"/>
</dbReference>
<dbReference type="GO" id="GO:0016301">
    <property type="term" value="F:kinase activity"/>
    <property type="evidence" value="ECO:0007669"/>
    <property type="project" value="UniProtKB-KW"/>
</dbReference>
<dbReference type="Gramene" id="OE9A097591T1">
    <property type="protein sequence ID" value="OE9A097591C1"/>
    <property type="gene ID" value="OE9A097591"/>
</dbReference>
<keyword evidence="2" id="KW-1185">Reference proteome</keyword>
<comment type="caution">
    <text evidence="1">The sequence shown here is derived from an EMBL/GenBank/DDBJ whole genome shotgun (WGS) entry which is preliminary data.</text>
</comment>
<evidence type="ECO:0000313" key="2">
    <source>
        <dbReference type="Proteomes" id="UP000594638"/>
    </source>
</evidence>
<dbReference type="InterPro" id="IPR039495">
    <property type="entry name" value="TAF1A"/>
</dbReference>
<gene>
    <name evidence="1" type="ORF">OLEA9_A097591</name>
</gene>
<accession>A0A8S0TKR1</accession>
<dbReference type="PANTHER" id="PTHR36720">
    <property type="entry name" value="TAF RNA POLYMERASE I SUBUNIT A"/>
    <property type="match status" value="1"/>
</dbReference>
<organism evidence="1 2">
    <name type="scientific">Olea europaea subsp. europaea</name>
    <dbReference type="NCBI Taxonomy" id="158383"/>
    <lineage>
        <taxon>Eukaryota</taxon>
        <taxon>Viridiplantae</taxon>
        <taxon>Streptophyta</taxon>
        <taxon>Embryophyta</taxon>
        <taxon>Tracheophyta</taxon>
        <taxon>Spermatophyta</taxon>
        <taxon>Magnoliopsida</taxon>
        <taxon>eudicotyledons</taxon>
        <taxon>Gunneridae</taxon>
        <taxon>Pentapetalae</taxon>
        <taxon>asterids</taxon>
        <taxon>lamiids</taxon>
        <taxon>Lamiales</taxon>
        <taxon>Oleaceae</taxon>
        <taxon>Oleeae</taxon>
        <taxon>Olea</taxon>
    </lineage>
</organism>
<protein>
    <submittedName>
        <fullName evidence="1">Mitogen-activated protein kinase kinase 5</fullName>
    </submittedName>
</protein>
<dbReference type="PANTHER" id="PTHR36720:SF1">
    <property type="entry name" value="TAF RNA POLYMERASE I SUBUNIT A"/>
    <property type="match status" value="1"/>
</dbReference>